<feature type="compositionally biased region" description="Low complexity" evidence="1">
    <location>
        <begin position="127"/>
        <end position="137"/>
    </location>
</feature>
<gene>
    <name evidence="2" type="ORF">HANVADRAFT_52510</name>
</gene>
<comment type="caution">
    <text evidence="2">The sequence shown here is derived from an EMBL/GenBank/DDBJ whole genome shotgun (WGS) entry which is preliminary data.</text>
</comment>
<feature type="region of interest" description="Disordered" evidence="1">
    <location>
        <begin position="119"/>
        <end position="165"/>
    </location>
</feature>
<evidence type="ECO:0000313" key="3">
    <source>
        <dbReference type="Proteomes" id="UP000092321"/>
    </source>
</evidence>
<proteinExistence type="predicted"/>
<feature type="region of interest" description="Disordered" evidence="1">
    <location>
        <begin position="240"/>
        <end position="268"/>
    </location>
</feature>
<dbReference type="Proteomes" id="UP000092321">
    <property type="component" value="Unassembled WGS sequence"/>
</dbReference>
<sequence>MIFKNNPKLPQYPLATEEYENNEYNNNNNNSKKTKEVRMGLGIRALPKRILCNILIQLDNKTLYTLSKITASDGFSLREECDLVFIYKKCLSIERQLYKNGGGSGLMMIDFSKRINNNKDKKDFNDNNDSNKNNSNNGVSEEDLQKNTDSEHVEEDGSTLRDDCDDESEYKVTDDLCGLEDKVLENGKICKDKVNVRQEHLEEEQGKENMDVLENEDLLLELDNETNKINVLNLDIEKETNQNNSASSSSEDSSYISSTPTKEKSHSLETHQEIVEKFENALKIFDDELKDQENPLLFKPLHMKKKQDNQNNLLTSSISEKIKFFESQIQTHSNGSTPSP</sequence>
<dbReference type="AlphaFoldDB" id="A0A1B7TEQ4"/>
<evidence type="ECO:0000313" key="2">
    <source>
        <dbReference type="EMBL" id="OBA27213.1"/>
    </source>
</evidence>
<dbReference type="EMBL" id="LXPE01000010">
    <property type="protein sequence ID" value="OBA27213.1"/>
    <property type="molecule type" value="Genomic_DNA"/>
</dbReference>
<name>A0A1B7TEQ4_9ASCO</name>
<feature type="compositionally biased region" description="Low complexity" evidence="1">
    <location>
        <begin position="245"/>
        <end position="258"/>
    </location>
</feature>
<reference evidence="3" key="1">
    <citation type="journal article" date="2016" name="Proc. Natl. Acad. Sci. U.S.A.">
        <title>Comparative genomics of biotechnologically important yeasts.</title>
        <authorList>
            <person name="Riley R."/>
            <person name="Haridas S."/>
            <person name="Wolfe K.H."/>
            <person name="Lopes M.R."/>
            <person name="Hittinger C.T."/>
            <person name="Goeker M."/>
            <person name="Salamov A.A."/>
            <person name="Wisecaver J.H."/>
            <person name="Long T.M."/>
            <person name="Calvey C.H."/>
            <person name="Aerts A.L."/>
            <person name="Barry K.W."/>
            <person name="Choi C."/>
            <person name="Clum A."/>
            <person name="Coughlan A.Y."/>
            <person name="Deshpande S."/>
            <person name="Douglass A.P."/>
            <person name="Hanson S.J."/>
            <person name="Klenk H.-P."/>
            <person name="LaButti K.M."/>
            <person name="Lapidus A."/>
            <person name="Lindquist E.A."/>
            <person name="Lipzen A.M."/>
            <person name="Meier-Kolthoff J.P."/>
            <person name="Ohm R.A."/>
            <person name="Otillar R.P."/>
            <person name="Pangilinan J.L."/>
            <person name="Peng Y."/>
            <person name="Rokas A."/>
            <person name="Rosa C.A."/>
            <person name="Scheuner C."/>
            <person name="Sibirny A.A."/>
            <person name="Slot J.C."/>
            <person name="Stielow J.B."/>
            <person name="Sun H."/>
            <person name="Kurtzman C.P."/>
            <person name="Blackwell M."/>
            <person name="Grigoriev I.V."/>
            <person name="Jeffries T.W."/>
        </authorList>
    </citation>
    <scope>NUCLEOTIDE SEQUENCE [LARGE SCALE GENOMIC DNA]</scope>
    <source>
        <strain evidence="3">NRRL Y-1626</strain>
    </source>
</reference>
<evidence type="ECO:0000256" key="1">
    <source>
        <dbReference type="SAM" id="MobiDB-lite"/>
    </source>
</evidence>
<accession>A0A1B7TEQ4</accession>
<evidence type="ECO:0008006" key="4">
    <source>
        <dbReference type="Google" id="ProtNLM"/>
    </source>
</evidence>
<organism evidence="2 3">
    <name type="scientific">Hanseniaspora valbyensis NRRL Y-1626</name>
    <dbReference type="NCBI Taxonomy" id="766949"/>
    <lineage>
        <taxon>Eukaryota</taxon>
        <taxon>Fungi</taxon>
        <taxon>Dikarya</taxon>
        <taxon>Ascomycota</taxon>
        <taxon>Saccharomycotina</taxon>
        <taxon>Saccharomycetes</taxon>
        <taxon>Saccharomycodales</taxon>
        <taxon>Saccharomycodaceae</taxon>
        <taxon>Hanseniaspora</taxon>
    </lineage>
</organism>
<feature type="compositionally biased region" description="Acidic residues" evidence="1">
    <location>
        <begin position="152"/>
        <end position="165"/>
    </location>
</feature>
<protein>
    <recommendedName>
        <fullName evidence="4">F-box domain-containing protein</fullName>
    </recommendedName>
</protein>
<keyword evidence="3" id="KW-1185">Reference proteome</keyword>